<reference evidence="3" key="1">
    <citation type="submission" date="2017-02" db="UniProtKB">
        <authorList>
            <consortium name="WormBaseParasite"/>
        </authorList>
    </citation>
    <scope>IDENTIFICATION</scope>
</reference>
<evidence type="ECO:0000313" key="1">
    <source>
        <dbReference type="EMBL" id="VDK44322.1"/>
    </source>
</evidence>
<gene>
    <name evidence="1" type="ORF">ASIM_LOCUS11087</name>
</gene>
<evidence type="ECO:0000313" key="3">
    <source>
        <dbReference type="WBParaSite" id="ASIM_0001152901-mRNA-1"/>
    </source>
</evidence>
<keyword evidence="2" id="KW-1185">Reference proteome</keyword>
<dbReference type="EMBL" id="UYRR01031039">
    <property type="protein sequence ID" value="VDK44322.1"/>
    <property type="molecule type" value="Genomic_DNA"/>
</dbReference>
<dbReference type="AlphaFoldDB" id="A0A0M3JTZ2"/>
<evidence type="ECO:0000313" key="2">
    <source>
        <dbReference type="Proteomes" id="UP000267096"/>
    </source>
</evidence>
<dbReference type="WBParaSite" id="ASIM_0001152901-mRNA-1">
    <property type="protein sequence ID" value="ASIM_0001152901-mRNA-1"/>
    <property type="gene ID" value="ASIM_0001152901"/>
</dbReference>
<accession>A0A0M3JTZ2</accession>
<dbReference type="Proteomes" id="UP000267096">
    <property type="component" value="Unassembled WGS sequence"/>
</dbReference>
<protein>
    <submittedName>
        <fullName evidence="3">Ovule protein</fullName>
    </submittedName>
</protein>
<organism evidence="3">
    <name type="scientific">Anisakis simplex</name>
    <name type="common">Herring worm</name>
    <dbReference type="NCBI Taxonomy" id="6269"/>
    <lineage>
        <taxon>Eukaryota</taxon>
        <taxon>Metazoa</taxon>
        <taxon>Ecdysozoa</taxon>
        <taxon>Nematoda</taxon>
        <taxon>Chromadorea</taxon>
        <taxon>Rhabditida</taxon>
        <taxon>Spirurina</taxon>
        <taxon>Ascaridomorpha</taxon>
        <taxon>Ascaridoidea</taxon>
        <taxon>Anisakidae</taxon>
        <taxon>Anisakis</taxon>
        <taxon>Anisakis simplex complex</taxon>
    </lineage>
</organism>
<sequence>MFFEPVCFNSTFVMPGSDRRSTNCCASQTAAKPKPNYKGTRISKSVCSHYHTNPSTLTRLAKENDNKDVTNCWLVWMKLMLSFPTYSFNFCACHS</sequence>
<reference evidence="1 2" key="2">
    <citation type="submission" date="2018-11" db="EMBL/GenBank/DDBJ databases">
        <authorList>
            <consortium name="Pathogen Informatics"/>
        </authorList>
    </citation>
    <scope>NUCLEOTIDE SEQUENCE [LARGE SCALE GENOMIC DNA]</scope>
</reference>
<proteinExistence type="predicted"/>
<name>A0A0M3JTZ2_ANISI</name>